<evidence type="ECO:0000256" key="1">
    <source>
        <dbReference type="ARBA" id="ARBA00004953"/>
    </source>
</evidence>
<reference evidence="5" key="1">
    <citation type="submission" date="2019-11" db="EMBL/GenBank/DDBJ databases">
        <title>Complete genome sequence of Corynebacterium kalinowskii 1959, a novel Corynebacterium species isolated from soil of a small paddock in Vilsendorf, Germany.</title>
        <authorList>
            <person name="Schaffert L."/>
            <person name="Ruwe M."/>
            <person name="Milse J."/>
            <person name="Hanuschka K."/>
            <person name="Ortseifen V."/>
            <person name="Droste J."/>
            <person name="Brandt D."/>
            <person name="Schlueter L."/>
            <person name="Kutter Y."/>
            <person name="Vinke S."/>
            <person name="Viehoefer P."/>
            <person name="Jacob L."/>
            <person name="Luebke N.-C."/>
            <person name="Schulte-Berndt E."/>
            <person name="Hain C."/>
            <person name="Linder M."/>
            <person name="Schmidt P."/>
            <person name="Wollenschlaeger L."/>
            <person name="Luttermann T."/>
            <person name="Thieme E."/>
            <person name="Hassa J."/>
            <person name="Haak M."/>
            <person name="Wittchen M."/>
            <person name="Mentz A."/>
            <person name="Persicke M."/>
            <person name="Busche T."/>
            <person name="Ruckert C."/>
        </authorList>
    </citation>
    <scope>NUCLEOTIDE SEQUENCE [LARGE SCALE GENOMIC DNA]</scope>
    <source>
        <strain evidence="5">1959</strain>
    </source>
</reference>
<keyword evidence="3 4" id="KW-0560">Oxidoreductase</keyword>
<dbReference type="NCBIfam" id="TIGR00715">
    <property type="entry name" value="precor6x_red"/>
    <property type="match status" value="1"/>
</dbReference>
<dbReference type="RefSeq" id="WP_156192348.1">
    <property type="nucleotide sequence ID" value="NZ_CP046452.1"/>
</dbReference>
<dbReference type="EMBL" id="CP046452">
    <property type="protein sequence ID" value="QGU01984.1"/>
    <property type="molecule type" value="Genomic_DNA"/>
</dbReference>
<keyword evidence="5" id="KW-1185">Reference proteome</keyword>
<dbReference type="EC" id="1.3.1.54" evidence="4"/>
<gene>
    <name evidence="4" type="primary">cobK</name>
    <name evidence="4" type="ORF">CKALI_05570</name>
</gene>
<protein>
    <submittedName>
        <fullName evidence="4">Precorrin-6A reductase</fullName>
        <ecNumber evidence="4">1.3.1.54</ecNumber>
    </submittedName>
</protein>
<dbReference type="PANTHER" id="PTHR36925:SF1">
    <property type="entry name" value="COBALT-PRECORRIN-6A REDUCTASE"/>
    <property type="match status" value="1"/>
</dbReference>
<dbReference type="Pfam" id="PF02571">
    <property type="entry name" value="CbiJ"/>
    <property type="match status" value="1"/>
</dbReference>
<keyword evidence="2" id="KW-0169">Cobalamin biosynthesis</keyword>
<dbReference type="KEGG" id="ckw:CKALI_05570"/>
<dbReference type="Proteomes" id="UP000427071">
    <property type="component" value="Chromosome"/>
</dbReference>
<comment type="pathway">
    <text evidence="1">Cofactor biosynthesis; adenosylcobalamin biosynthesis.</text>
</comment>
<dbReference type="PROSITE" id="PS51014">
    <property type="entry name" value="COBK_CBIJ"/>
    <property type="match status" value="1"/>
</dbReference>
<evidence type="ECO:0000256" key="3">
    <source>
        <dbReference type="ARBA" id="ARBA00023002"/>
    </source>
</evidence>
<dbReference type="GO" id="GO:0016994">
    <property type="term" value="F:precorrin-6A reductase activity"/>
    <property type="evidence" value="ECO:0007669"/>
    <property type="project" value="UniProtKB-EC"/>
</dbReference>
<evidence type="ECO:0000256" key="2">
    <source>
        <dbReference type="ARBA" id="ARBA00022573"/>
    </source>
</evidence>
<dbReference type="NCBIfam" id="NF005968">
    <property type="entry name" value="PRK08057.1-2"/>
    <property type="match status" value="1"/>
</dbReference>
<dbReference type="UniPathway" id="UPA00148"/>
<dbReference type="AlphaFoldDB" id="A0A6B8VKH7"/>
<accession>A0A6B8VKH7</accession>
<dbReference type="GO" id="GO:0009236">
    <property type="term" value="P:cobalamin biosynthetic process"/>
    <property type="evidence" value="ECO:0007669"/>
    <property type="project" value="UniProtKB-UniPathway"/>
</dbReference>
<dbReference type="PANTHER" id="PTHR36925">
    <property type="entry name" value="COBALT-PRECORRIN-6A REDUCTASE"/>
    <property type="match status" value="1"/>
</dbReference>
<sequence>MRALILGGTGEARELARLMMGQGWWVTSSLAGRVSNPHLPVGEVRIGGFGGPAGMARWIFENGIEVIIDATHPFAERISTSAAEASRATGVPLICLHRPAWTPSPGDKWIPVASMTEAASVVARDYHHIFLTIGRQQLEPFAADKHNLYVIRCVEKPSVQLPARHRLILSRGPFDVAGEKELMVGNQIDVVVTKNSGGPLTEAKLEAARSLGIPVVMVQRPPLPGGSRAYLVHTPLEALRALREV</sequence>
<evidence type="ECO:0000313" key="4">
    <source>
        <dbReference type="EMBL" id="QGU01984.1"/>
    </source>
</evidence>
<dbReference type="InterPro" id="IPR003723">
    <property type="entry name" value="Precorrin-6x_reduct"/>
</dbReference>
<proteinExistence type="predicted"/>
<evidence type="ECO:0000313" key="5">
    <source>
        <dbReference type="Proteomes" id="UP000427071"/>
    </source>
</evidence>
<name>A0A6B8VKH7_9CORY</name>
<organism evidence="4 5">
    <name type="scientific">Corynebacterium kalinowskii</name>
    <dbReference type="NCBI Taxonomy" id="2675216"/>
    <lineage>
        <taxon>Bacteria</taxon>
        <taxon>Bacillati</taxon>
        <taxon>Actinomycetota</taxon>
        <taxon>Actinomycetes</taxon>
        <taxon>Mycobacteriales</taxon>
        <taxon>Corynebacteriaceae</taxon>
        <taxon>Corynebacterium</taxon>
    </lineage>
</organism>